<feature type="compositionally biased region" description="Pro residues" evidence="1">
    <location>
        <begin position="385"/>
        <end position="401"/>
    </location>
</feature>
<feature type="compositionally biased region" description="Basic and acidic residues" evidence="1">
    <location>
        <begin position="410"/>
        <end position="435"/>
    </location>
</feature>
<proteinExistence type="predicted"/>
<evidence type="ECO:0000256" key="1">
    <source>
        <dbReference type="SAM" id="MobiDB-lite"/>
    </source>
</evidence>
<dbReference type="EMBL" id="CP078145">
    <property type="protein sequence ID" value="QXN92497.1"/>
    <property type="molecule type" value="Genomic_DNA"/>
</dbReference>
<feature type="compositionally biased region" description="Gly residues" evidence="1">
    <location>
        <begin position="570"/>
        <end position="584"/>
    </location>
</feature>
<name>A0ABX8RS83_NOCIO</name>
<accession>A0ABX8RS83</accession>
<feature type="compositionally biased region" description="Basic and acidic residues" evidence="1">
    <location>
        <begin position="587"/>
        <end position="604"/>
    </location>
</feature>
<feature type="compositionally biased region" description="Low complexity" evidence="1">
    <location>
        <begin position="436"/>
        <end position="476"/>
    </location>
</feature>
<evidence type="ECO:0000313" key="2">
    <source>
        <dbReference type="EMBL" id="QXN92497.1"/>
    </source>
</evidence>
<dbReference type="Proteomes" id="UP000694257">
    <property type="component" value="Chromosome"/>
</dbReference>
<evidence type="ECO:0000313" key="3">
    <source>
        <dbReference type="Proteomes" id="UP000694257"/>
    </source>
</evidence>
<sequence>MAKPGQPDFGAQAKQLRSAAAGRTFRLDDDVAAEAAGYAADMVSVINTVLARVGEVTQITGFGDYMPASVRLNQEFSKLGGKLQTDILKEHKQILTDFGEAFLLAGRKATGADKASAGDINQHNVGKAFSGMVDRSKAGENVAHVKQEPSPVNPKTMIDQWPGVPVSGPSGDPNNKYKGLPPDLAGMKPATGDKAPQGVVSAGVTVTTSDGSALGYEAFYKLGQSLLQKPADLVTTAVNWERMSLQLQGGFSNYRERINALVGSPRWQGHGAESAGRAVGTYTNSGEVLTQAMSKVKTNLMDSALWTAYTLYEMPDKPPAQNPDSAQIQKEFAAEQKARTAYNNWFYPGVPAAASAIPLLPDGVSTLQPTNGQDPNNRVNGGPGGPGPGTPGPGVPGPGVPGPGTGLTDQQRRLQEDMQRRADQEAKQRAKDLEAQRQQAAKDAAQRAADQARQQAQDAARQAADKAQQALQQGLQQGQQAMQDALKNSTEGLAGLPGALTGLSPAMADLKNAAGKGAGPGPGPGSAGGPGPGPKLDPNAVAAKLFPRASLATDALGRAGLAGAVAGQPGMPGGMGPAGAGAGGQQNREHKRADYLDSTEHLEEALGDPPVVAKPVVEK</sequence>
<reference evidence="2 3" key="1">
    <citation type="submission" date="2021-07" db="EMBL/GenBank/DDBJ databases">
        <title>Whole Genome Sequence of Nocardia Iowensis.</title>
        <authorList>
            <person name="Lamm A."/>
            <person name="Collins-Fairclough A.M."/>
            <person name="Bunk B."/>
            <person name="Sproer C."/>
        </authorList>
    </citation>
    <scope>NUCLEOTIDE SEQUENCE [LARGE SCALE GENOMIC DNA]</scope>
    <source>
        <strain evidence="2 3">NRRL 5646</strain>
    </source>
</reference>
<dbReference type="RefSeq" id="WP_218473826.1">
    <property type="nucleotide sequence ID" value="NZ_BAABJN010000005.1"/>
</dbReference>
<feature type="compositionally biased region" description="Polar residues" evidence="1">
    <location>
        <begin position="365"/>
        <end position="379"/>
    </location>
</feature>
<gene>
    <name evidence="2" type="ORF">KV110_04925</name>
</gene>
<keyword evidence="3" id="KW-1185">Reference proteome</keyword>
<organism evidence="2 3">
    <name type="scientific">Nocardia iowensis</name>
    <dbReference type="NCBI Taxonomy" id="204891"/>
    <lineage>
        <taxon>Bacteria</taxon>
        <taxon>Bacillati</taxon>
        <taxon>Actinomycetota</taxon>
        <taxon>Actinomycetes</taxon>
        <taxon>Mycobacteriales</taxon>
        <taxon>Nocardiaceae</taxon>
        <taxon>Nocardia</taxon>
    </lineage>
</organism>
<protein>
    <submittedName>
        <fullName evidence="2">Uncharacterized protein</fullName>
    </submittedName>
</protein>
<feature type="region of interest" description="Disordered" evidence="1">
    <location>
        <begin position="363"/>
        <end position="476"/>
    </location>
</feature>
<feature type="region of interest" description="Disordered" evidence="1">
    <location>
        <begin position="563"/>
        <end position="619"/>
    </location>
</feature>
<feature type="region of interest" description="Disordered" evidence="1">
    <location>
        <begin position="510"/>
        <end position="541"/>
    </location>
</feature>
<feature type="compositionally biased region" description="Gly residues" evidence="1">
    <location>
        <begin position="516"/>
        <end position="530"/>
    </location>
</feature>